<dbReference type="RefSeq" id="WP_090654912.1">
    <property type="nucleotide sequence ID" value="NZ_CP015031.1"/>
</dbReference>
<dbReference type="Gene3D" id="3.40.50.300">
    <property type="entry name" value="P-loop containing nucleotide triphosphate hydrolases"/>
    <property type="match status" value="1"/>
</dbReference>
<evidence type="ECO:0000256" key="7">
    <source>
        <dbReference type="ARBA" id="ARBA00023136"/>
    </source>
</evidence>
<dbReference type="GO" id="GO:0016301">
    <property type="term" value="F:kinase activity"/>
    <property type="evidence" value="ECO:0007669"/>
    <property type="project" value="UniProtKB-KW"/>
</dbReference>
<keyword evidence="13" id="KW-0418">Kinase</keyword>
<keyword evidence="2" id="KW-1003">Cell membrane</keyword>
<dbReference type="NCBIfam" id="TIGR01007">
    <property type="entry name" value="eps_fam"/>
    <property type="match status" value="1"/>
</dbReference>
<keyword evidence="4" id="KW-0547">Nucleotide-binding</keyword>
<dbReference type="Pfam" id="PF23607">
    <property type="entry name" value="WZC_N"/>
    <property type="match status" value="1"/>
</dbReference>
<feature type="domain" description="CobQ/CobB/MinD/ParA nucleotide binding" evidence="10">
    <location>
        <begin position="523"/>
        <end position="691"/>
    </location>
</feature>
<evidence type="ECO:0000313" key="13">
    <source>
        <dbReference type="EMBL" id="SCX98583.1"/>
    </source>
</evidence>
<keyword evidence="7 9" id="KW-0472">Membrane</keyword>
<name>A0A1G5C819_9PAST</name>
<accession>A0A1G5C819</accession>
<evidence type="ECO:0000259" key="12">
    <source>
        <dbReference type="Pfam" id="PF13807"/>
    </source>
</evidence>
<dbReference type="InterPro" id="IPR032807">
    <property type="entry name" value="GNVR"/>
</dbReference>
<evidence type="ECO:0000256" key="3">
    <source>
        <dbReference type="ARBA" id="ARBA00022692"/>
    </source>
</evidence>
<dbReference type="PANTHER" id="PTHR32309">
    <property type="entry name" value="TYROSINE-PROTEIN KINASE"/>
    <property type="match status" value="1"/>
</dbReference>
<dbReference type="InterPro" id="IPR050445">
    <property type="entry name" value="Bact_polysacc_biosynth/exp"/>
</dbReference>
<proteinExistence type="predicted"/>
<evidence type="ECO:0000313" key="14">
    <source>
        <dbReference type="Proteomes" id="UP000199588"/>
    </source>
</evidence>
<reference evidence="13 14" key="1">
    <citation type="submission" date="2016-10" db="EMBL/GenBank/DDBJ databases">
        <authorList>
            <person name="Varghese N."/>
            <person name="Submissions S."/>
        </authorList>
    </citation>
    <scope>NUCLEOTIDE SEQUENCE [LARGE SCALE GENOMIC DNA]</scope>
    <source>
        <strain evidence="13 14">DSM 22022</strain>
    </source>
</reference>
<evidence type="ECO:0000256" key="8">
    <source>
        <dbReference type="SAM" id="Coils"/>
    </source>
</evidence>
<dbReference type="Pfam" id="PF01656">
    <property type="entry name" value="CbiA"/>
    <property type="match status" value="1"/>
</dbReference>
<keyword evidence="14" id="KW-1185">Reference proteome</keyword>
<dbReference type="InterPro" id="IPR005702">
    <property type="entry name" value="Wzc-like_C"/>
</dbReference>
<evidence type="ECO:0000256" key="9">
    <source>
        <dbReference type="SAM" id="Phobius"/>
    </source>
</evidence>
<evidence type="ECO:0000256" key="2">
    <source>
        <dbReference type="ARBA" id="ARBA00022475"/>
    </source>
</evidence>
<dbReference type="InterPro" id="IPR003856">
    <property type="entry name" value="LPS_length_determ_N"/>
</dbReference>
<dbReference type="InterPro" id="IPR002586">
    <property type="entry name" value="CobQ/CobB/MinD/ParA_Nub-bd_dom"/>
</dbReference>
<keyword evidence="8" id="KW-0175">Coiled coil</keyword>
<feature type="domain" description="Polysaccharide chain length determinant N-terminal" evidence="11">
    <location>
        <begin position="9"/>
        <end position="97"/>
    </location>
</feature>
<dbReference type="CDD" id="cd05387">
    <property type="entry name" value="BY-kinase"/>
    <property type="match status" value="1"/>
</dbReference>
<feature type="transmembrane region" description="Helical" evidence="9">
    <location>
        <begin position="419"/>
        <end position="439"/>
    </location>
</feature>
<feature type="coiled-coil region" evidence="8">
    <location>
        <begin position="263"/>
        <end position="297"/>
    </location>
</feature>
<gene>
    <name evidence="13" type="ORF">SAMN02910354_01061</name>
</gene>
<dbReference type="EMBL" id="FMUQ01000007">
    <property type="protein sequence ID" value="SCX98583.1"/>
    <property type="molecule type" value="Genomic_DNA"/>
</dbReference>
<protein>
    <submittedName>
        <fullName evidence="13">Tyrosine-protein kinase Etk/Wzc</fullName>
    </submittedName>
</protein>
<comment type="subcellular location">
    <subcellularLocation>
        <location evidence="1">Cell membrane</location>
        <topology evidence="1">Multi-pass membrane protein</topology>
    </subcellularLocation>
</comment>
<dbReference type="InterPro" id="IPR027417">
    <property type="entry name" value="P-loop_NTPase"/>
</dbReference>
<feature type="domain" description="Tyrosine-protein kinase G-rich" evidence="12">
    <location>
        <begin position="361"/>
        <end position="441"/>
    </location>
</feature>
<evidence type="ECO:0000259" key="11">
    <source>
        <dbReference type="Pfam" id="PF02706"/>
    </source>
</evidence>
<evidence type="ECO:0000256" key="5">
    <source>
        <dbReference type="ARBA" id="ARBA00022840"/>
    </source>
</evidence>
<evidence type="ECO:0000256" key="6">
    <source>
        <dbReference type="ARBA" id="ARBA00022989"/>
    </source>
</evidence>
<evidence type="ECO:0000256" key="1">
    <source>
        <dbReference type="ARBA" id="ARBA00004651"/>
    </source>
</evidence>
<comment type="caution">
    <text evidence="13">The sequence shown here is derived from an EMBL/GenBank/DDBJ whole genome shotgun (WGS) entry which is preliminary data.</text>
</comment>
<dbReference type="Pfam" id="PF13807">
    <property type="entry name" value="GNVR"/>
    <property type="match status" value="1"/>
</dbReference>
<dbReference type="Proteomes" id="UP000199588">
    <property type="component" value="Unassembled WGS sequence"/>
</dbReference>
<keyword evidence="13" id="KW-0808">Transferase</keyword>
<evidence type="ECO:0000259" key="10">
    <source>
        <dbReference type="Pfam" id="PF01656"/>
    </source>
</evidence>
<dbReference type="PANTHER" id="PTHR32309:SF32">
    <property type="entry name" value="TYROSINE-PROTEIN KINASE ETK-RELATED"/>
    <property type="match status" value="1"/>
</dbReference>
<evidence type="ECO:0000256" key="4">
    <source>
        <dbReference type="ARBA" id="ARBA00022741"/>
    </source>
</evidence>
<dbReference type="Pfam" id="PF02706">
    <property type="entry name" value="Wzz"/>
    <property type="match status" value="1"/>
</dbReference>
<feature type="transmembrane region" description="Helical" evidence="9">
    <location>
        <begin position="24"/>
        <end position="42"/>
    </location>
</feature>
<keyword evidence="6 9" id="KW-1133">Transmembrane helix</keyword>
<organism evidence="13 14">
    <name type="scientific">Basfia succiniciproducens</name>
    <dbReference type="NCBI Taxonomy" id="653940"/>
    <lineage>
        <taxon>Bacteria</taxon>
        <taxon>Pseudomonadati</taxon>
        <taxon>Pseudomonadota</taxon>
        <taxon>Gammaproteobacteria</taxon>
        <taxon>Pasteurellales</taxon>
        <taxon>Pasteurellaceae</taxon>
        <taxon>Basfia</taxon>
    </lineage>
</organism>
<dbReference type="SUPFAM" id="SSF52540">
    <property type="entry name" value="P-loop containing nucleoside triphosphate hydrolases"/>
    <property type="match status" value="1"/>
</dbReference>
<keyword evidence="5" id="KW-0067">ATP-binding</keyword>
<keyword evidence="3 9" id="KW-0812">Transmembrane</keyword>
<sequence>MSKKQNDVIDLTKLLGLFWDQKRIILLSTLLCAGLGLVYSLLAPSIYMATSSVQVEEKYTGGALQGLSSIFEQESTAGTEIAVIKSRAIVSKAVEDLNLTTEVSPVYPIPFFSKAVEKLMGDKPEITVARFVPKREDAQEYTLVIGSNENEYSVLDEQKQLVLNGVVGEKYDNQDIEILVSQLKGSSEKRFSLKKMEKSDVLELVEALQKAVTADEKGKQTGVIELTFKGEDPEYIQKVLHSITQSYLEHSTARNSAEASNSLSFLQKRLPEVRDRLTKSENELNEYRQKKASVDLELEAKSVLDTLVQLDSNLNALTIRESEISQRFTKRHPNYVALLEQRQVLLDEKARLTKQLESLPETQKDTVRLTRNFEVDQQIYTQLSNKIQELDVVKAGAVGNVRILDEAQTLPKPVAPRKLIILVLTAIVGFLLGSGGVILKSILQNGILTVSEVSETGLVTYASVPFSKKQSALSRSKGGNRIGEGLLSDRYADDFSLESLRSLRTGLNFMLAESNKRIVLLSGVSTGVGRHFITANLADLLAKADKKVLLIDADLRNSHLHHILGVENNMGLSELLAQNIPFEQGVRHLDSRFDLITCGSRSDAPSELLSVSRCKQLLDWAAQHYDTVLVTAPPILSVTDAAIVGQHADITLLIGRFEQTSVSEIEASRERFDNAGVEIKGFVLNGVKPRAVNKGDYFQNEYA</sequence>